<evidence type="ECO:0000313" key="2">
    <source>
        <dbReference type="EMBL" id="KAK3400803.1"/>
    </source>
</evidence>
<name>A0AAE0PJ03_SORBR</name>
<sequence length="102" mass="10867">MSQNGPNQGPQGPPTQAPAPVPAPAHRDLRYRSAYWATVLGPSDEDLVTKRNPQALQTQTQTQGSAPPPRPQPRSAVQQPSGPPPDLPSKCLCHRCGTNQVS</sequence>
<feature type="region of interest" description="Disordered" evidence="1">
    <location>
        <begin position="41"/>
        <end position="102"/>
    </location>
</feature>
<comment type="caution">
    <text evidence="2">The sequence shown here is derived from an EMBL/GenBank/DDBJ whole genome shotgun (WGS) entry which is preliminary data.</text>
</comment>
<feature type="region of interest" description="Disordered" evidence="1">
    <location>
        <begin position="1"/>
        <end position="26"/>
    </location>
</feature>
<dbReference type="Proteomes" id="UP001281003">
    <property type="component" value="Unassembled WGS sequence"/>
</dbReference>
<feature type="compositionally biased region" description="Polar residues" evidence="1">
    <location>
        <begin position="51"/>
        <end position="64"/>
    </location>
</feature>
<dbReference type="EMBL" id="JAUTDP010000003">
    <property type="protein sequence ID" value="KAK3400803.1"/>
    <property type="molecule type" value="Genomic_DNA"/>
</dbReference>
<keyword evidence="3" id="KW-1185">Reference proteome</keyword>
<dbReference type="AlphaFoldDB" id="A0AAE0PJ03"/>
<evidence type="ECO:0000256" key="1">
    <source>
        <dbReference type="SAM" id="MobiDB-lite"/>
    </source>
</evidence>
<protein>
    <submittedName>
        <fullName evidence="2">Uncharacterized protein</fullName>
    </submittedName>
</protein>
<reference evidence="2" key="1">
    <citation type="journal article" date="2023" name="Mol. Phylogenet. Evol.">
        <title>Genome-scale phylogeny and comparative genomics of the fungal order Sordariales.</title>
        <authorList>
            <person name="Hensen N."/>
            <person name="Bonometti L."/>
            <person name="Westerberg I."/>
            <person name="Brannstrom I.O."/>
            <person name="Guillou S."/>
            <person name="Cros-Aarteil S."/>
            <person name="Calhoun S."/>
            <person name="Haridas S."/>
            <person name="Kuo A."/>
            <person name="Mondo S."/>
            <person name="Pangilinan J."/>
            <person name="Riley R."/>
            <person name="LaButti K."/>
            <person name="Andreopoulos B."/>
            <person name="Lipzen A."/>
            <person name="Chen C."/>
            <person name="Yan M."/>
            <person name="Daum C."/>
            <person name="Ng V."/>
            <person name="Clum A."/>
            <person name="Steindorff A."/>
            <person name="Ohm R.A."/>
            <person name="Martin F."/>
            <person name="Silar P."/>
            <person name="Natvig D.O."/>
            <person name="Lalanne C."/>
            <person name="Gautier V."/>
            <person name="Ament-Velasquez S.L."/>
            <person name="Kruys A."/>
            <person name="Hutchinson M.I."/>
            <person name="Powell A.J."/>
            <person name="Barry K."/>
            <person name="Miller A.N."/>
            <person name="Grigoriev I.V."/>
            <person name="Debuchy R."/>
            <person name="Gladieux P."/>
            <person name="Hiltunen Thoren M."/>
            <person name="Johannesson H."/>
        </authorList>
    </citation>
    <scope>NUCLEOTIDE SEQUENCE</scope>
    <source>
        <strain evidence="2">FGSC 1904</strain>
    </source>
</reference>
<reference evidence="2" key="2">
    <citation type="submission" date="2023-07" db="EMBL/GenBank/DDBJ databases">
        <authorList>
            <consortium name="Lawrence Berkeley National Laboratory"/>
            <person name="Haridas S."/>
            <person name="Hensen N."/>
            <person name="Bonometti L."/>
            <person name="Westerberg I."/>
            <person name="Brannstrom I.O."/>
            <person name="Guillou S."/>
            <person name="Cros-Aarteil S."/>
            <person name="Calhoun S."/>
            <person name="Kuo A."/>
            <person name="Mondo S."/>
            <person name="Pangilinan J."/>
            <person name="Riley R."/>
            <person name="LaButti K."/>
            <person name="Andreopoulos B."/>
            <person name="Lipzen A."/>
            <person name="Chen C."/>
            <person name="Yanf M."/>
            <person name="Daum C."/>
            <person name="Ng V."/>
            <person name="Clum A."/>
            <person name="Steindorff A."/>
            <person name="Ohm R."/>
            <person name="Martin F."/>
            <person name="Silar P."/>
            <person name="Natvig D."/>
            <person name="Lalanne C."/>
            <person name="Gautier V."/>
            <person name="Ament-velasquez S.L."/>
            <person name="Kruys A."/>
            <person name="Hutchinson M.I."/>
            <person name="Powell A.J."/>
            <person name="Barry K."/>
            <person name="Miller A.N."/>
            <person name="Grigoriev I.V."/>
            <person name="Debuchy R."/>
            <person name="Gladieux P."/>
            <person name="Thoren M.H."/>
            <person name="Johannesson H."/>
        </authorList>
    </citation>
    <scope>NUCLEOTIDE SEQUENCE</scope>
    <source>
        <strain evidence="2">FGSC 1904</strain>
    </source>
</reference>
<gene>
    <name evidence="2" type="ORF">B0T20DRAFT_476913</name>
</gene>
<feature type="compositionally biased region" description="Low complexity" evidence="1">
    <location>
        <begin position="1"/>
        <end position="10"/>
    </location>
</feature>
<feature type="compositionally biased region" description="Pro residues" evidence="1">
    <location>
        <begin position="11"/>
        <end position="23"/>
    </location>
</feature>
<accession>A0AAE0PJ03</accession>
<evidence type="ECO:0000313" key="3">
    <source>
        <dbReference type="Proteomes" id="UP001281003"/>
    </source>
</evidence>
<organism evidence="2 3">
    <name type="scientific">Sordaria brevicollis</name>
    <dbReference type="NCBI Taxonomy" id="83679"/>
    <lineage>
        <taxon>Eukaryota</taxon>
        <taxon>Fungi</taxon>
        <taxon>Dikarya</taxon>
        <taxon>Ascomycota</taxon>
        <taxon>Pezizomycotina</taxon>
        <taxon>Sordariomycetes</taxon>
        <taxon>Sordariomycetidae</taxon>
        <taxon>Sordariales</taxon>
        <taxon>Sordariaceae</taxon>
        <taxon>Sordaria</taxon>
    </lineage>
</organism>
<proteinExistence type="predicted"/>